<dbReference type="SUPFAM" id="SSF48613">
    <property type="entry name" value="Heme oxygenase-like"/>
    <property type="match status" value="1"/>
</dbReference>
<evidence type="ECO:0000313" key="2">
    <source>
        <dbReference type="Proteomes" id="UP000190061"/>
    </source>
</evidence>
<proteinExistence type="predicted"/>
<evidence type="ECO:0000313" key="1">
    <source>
        <dbReference type="EMBL" id="SKA23163.1"/>
    </source>
</evidence>
<dbReference type="STRING" id="1122188.SAMN02745674_02567"/>
<dbReference type="OrthoDB" id="5974705at2"/>
<dbReference type="Gene3D" id="1.20.910.10">
    <property type="entry name" value="Heme oxygenase-like"/>
    <property type="match status" value="1"/>
</dbReference>
<reference evidence="1 2" key="1">
    <citation type="submission" date="2017-02" db="EMBL/GenBank/DDBJ databases">
        <authorList>
            <person name="Peterson S.W."/>
        </authorList>
    </citation>
    <scope>NUCLEOTIDE SEQUENCE [LARGE SCALE GENOMIC DNA]</scope>
    <source>
        <strain evidence="1 2">DSM 21749</strain>
    </source>
</reference>
<sequence>MTSNPAHRHLRLATADAHARVDAVVGGSLDSVCGYAAYLRGMHRFITASAEALPAGSQHIVLAPRAWLEADLAALELRPIEAFPVPPMAGDRAAELGWEYVVTGASVGARYLLRGAQALGFAAGRGASFLDGHARSRAWPEFLATLEREALAGPLLERACHTAQLAFETAERAFTTARREATR</sequence>
<dbReference type="AlphaFoldDB" id="A0A1T4S4L0"/>
<gene>
    <name evidence="1" type="ORF">SAMN02745674_02567</name>
</gene>
<dbReference type="CDD" id="cd19166">
    <property type="entry name" value="HemeO-bac"/>
    <property type="match status" value="1"/>
</dbReference>
<protein>
    <submittedName>
        <fullName evidence="1">Heme oxygenase</fullName>
    </submittedName>
</protein>
<dbReference type="RefSeq" id="WP_159447399.1">
    <property type="nucleotide sequence ID" value="NZ_FUXP01000013.1"/>
</dbReference>
<organism evidence="1 2">
    <name type="scientific">Lysobacter spongiicola DSM 21749</name>
    <dbReference type="NCBI Taxonomy" id="1122188"/>
    <lineage>
        <taxon>Bacteria</taxon>
        <taxon>Pseudomonadati</taxon>
        <taxon>Pseudomonadota</taxon>
        <taxon>Gammaproteobacteria</taxon>
        <taxon>Lysobacterales</taxon>
        <taxon>Lysobacteraceae</taxon>
        <taxon>Novilysobacter</taxon>
    </lineage>
</organism>
<dbReference type="EMBL" id="FUXP01000013">
    <property type="protein sequence ID" value="SKA23163.1"/>
    <property type="molecule type" value="Genomic_DNA"/>
</dbReference>
<accession>A0A1T4S4L0</accession>
<dbReference type="Proteomes" id="UP000190061">
    <property type="component" value="Unassembled WGS sequence"/>
</dbReference>
<name>A0A1T4S4L0_9GAMM</name>
<keyword evidence="2" id="KW-1185">Reference proteome</keyword>
<dbReference type="InterPro" id="IPR016084">
    <property type="entry name" value="Haem_Oase-like_multi-hlx"/>
</dbReference>